<gene>
    <name evidence="4" type="ORF">F1599_17665</name>
</gene>
<feature type="domain" description="FecR protein" evidence="2">
    <location>
        <begin position="115"/>
        <end position="209"/>
    </location>
</feature>
<name>A0A5M8AG27_9BURK</name>
<comment type="caution">
    <text evidence="4">The sequence shown here is derived from an EMBL/GenBank/DDBJ whole genome shotgun (WGS) entry which is preliminary data.</text>
</comment>
<feature type="domain" description="FecR N-terminal" evidence="3">
    <location>
        <begin position="17"/>
        <end position="58"/>
    </location>
</feature>
<keyword evidence="1" id="KW-0472">Membrane</keyword>
<keyword evidence="1" id="KW-1133">Transmembrane helix</keyword>
<dbReference type="Pfam" id="PF04773">
    <property type="entry name" value="FecR"/>
    <property type="match status" value="1"/>
</dbReference>
<evidence type="ECO:0000259" key="3">
    <source>
        <dbReference type="Pfam" id="PF16220"/>
    </source>
</evidence>
<protein>
    <submittedName>
        <fullName evidence="4">DUF4880 domain-containing protein</fullName>
    </submittedName>
</protein>
<sequence length="328" mass="35718">MSRDRGAGTVPASILAEAANWMVRIQSDPHDAAQLAELHAWCARSPAHARAWHQAQQVLGTFDSVPAALRRTALAGLAREQRRRATRKLALMLVGAPAACLAWRFAPWEAMTAGIRTAVGETREVRLADGTRVTLDTDSAIDVSYSDSTRLIKLRAGRILIDTEPDPAAVPRPFVVETPDGVLRALGTRFVVRRQSDASHVEVYQGAVEVRLRRDGAPLRVGSGQWLRFGAGETASGAALDGLGAAWAHGMLAARNLRLEALAEELARYRPGIVRCDPAIADLRVTGAFPLRDTDRSLDLLAETLGIRVRRWTRYWVMLEPGDAGSSR</sequence>
<dbReference type="RefSeq" id="WP_150083942.1">
    <property type="nucleotide sequence ID" value="NZ_VWRN01000045.1"/>
</dbReference>
<reference evidence="4 5" key="1">
    <citation type="submission" date="2019-09" db="EMBL/GenBank/DDBJ databases">
        <title>Isolation of a novel species in the genus Cupriavidus from patients with sepsis using whole genome sequencing.</title>
        <authorList>
            <person name="Kweon O.J."/>
            <person name="Lee M.-K."/>
        </authorList>
    </citation>
    <scope>NUCLEOTIDE SEQUENCE [LARGE SCALE GENOMIC DNA]</scope>
    <source>
        <strain evidence="4 5">MKL-01</strain>
    </source>
</reference>
<accession>A0A5M8AG27</accession>
<dbReference type="EMBL" id="VWRN01000045">
    <property type="protein sequence ID" value="KAA6120975.1"/>
    <property type="molecule type" value="Genomic_DNA"/>
</dbReference>
<evidence type="ECO:0000313" key="5">
    <source>
        <dbReference type="Proteomes" id="UP000324324"/>
    </source>
</evidence>
<proteinExistence type="predicted"/>
<evidence type="ECO:0000313" key="4">
    <source>
        <dbReference type="EMBL" id="KAA6120975.1"/>
    </source>
</evidence>
<dbReference type="InterPro" id="IPR032623">
    <property type="entry name" value="FecR_N"/>
</dbReference>
<dbReference type="Gene3D" id="2.60.120.1440">
    <property type="match status" value="1"/>
</dbReference>
<dbReference type="InterPro" id="IPR006860">
    <property type="entry name" value="FecR"/>
</dbReference>
<dbReference type="Pfam" id="PF16220">
    <property type="entry name" value="DUF4880"/>
    <property type="match status" value="1"/>
</dbReference>
<dbReference type="Proteomes" id="UP000324324">
    <property type="component" value="Unassembled WGS sequence"/>
</dbReference>
<organism evidence="4 5">
    <name type="scientific">Cupriavidus cauae</name>
    <dbReference type="NCBI Taxonomy" id="2608999"/>
    <lineage>
        <taxon>Bacteria</taxon>
        <taxon>Pseudomonadati</taxon>
        <taxon>Pseudomonadota</taxon>
        <taxon>Betaproteobacteria</taxon>
        <taxon>Burkholderiales</taxon>
        <taxon>Burkholderiaceae</taxon>
        <taxon>Cupriavidus</taxon>
    </lineage>
</organism>
<dbReference type="AlphaFoldDB" id="A0A5M8AG27"/>
<dbReference type="InterPro" id="IPR012373">
    <property type="entry name" value="Ferrdict_sens_TM"/>
</dbReference>
<dbReference type="GO" id="GO:0016989">
    <property type="term" value="F:sigma factor antagonist activity"/>
    <property type="evidence" value="ECO:0007669"/>
    <property type="project" value="TreeGrafter"/>
</dbReference>
<dbReference type="PANTHER" id="PTHR30273">
    <property type="entry name" value="PERIPLASMIC SIGNAL SENSOR AND SIGMA FACTOR ACTIVATOR FECR-RELATED"/>
    <property type="match status" value="1"/>
</dbReference>
<evidence type="ECO:0000259" key="2">
    <source>
        <dbReference type="Pfam" id="PF04773"/>
    </source>
</evidence>
<keyword evidence="1" id="KW-0812">Transmembrane</keyword>
<dbReference type="PIRSF" id="PIRSF018266">
    <property type="entry name" value="FecR"/>
    <property type="match status" value="1"/>
</dbReference>
<keyword evidence="5" id="KW-1185">Reference proteome</keyword>
<feature type="transmembrane region" description="Helical" evidence="1">
    <location>
        <begin position="89"/>
        <end position="106"/>
    </location>
</feature>
<evidence type="ECO:0000256" key="1">
    <source>
        <dbReference type="SAM" id="Phobius"/>
    </source>
</evidence>
<dbReference type="PANTHER" id="PTHR30273:SF2">
    <property type="entry name" value="PROTEIN FECR"/>
    <property type="match status" value="1"/>
</dbReference>